<dbReference type="SUPFAM" id="SSF46689">
    <property type="entry name" value="Homeodomain-like"/>
    <property type="match status" value="1"/>
</dbReference>
<protein>
    <recommendedName>
        <fullName evidence="3">HTH tetR-type domain-containing protein</fullName>
    </recommendedName>
</protein>
<dbReference type="Pfam" id="PF00440">
    <property type="entry name" value="TetR_N"/>
    <property type="match status" value="1"/>
</dbReference>
<reference evidence="4" key="2">
    <citation type="submission" date="2020-09" db="EMBL/GenBank/DDBJ databases">
        <authorList>
            <person name="Sun Q."/>
            <person name="Kim S."/>
        </authorList>
    </citation>
    <scope>NUCLEOTIDE SEQUENCE</scope>
    <source>
        <strain evidence="4">KCTC 42590</strain>
    </source>
</reference>
<evidence type="ECO:0000313" key="5">
    <source>
        <dbReference type="Proteomes" id="UP000630923"/>
    </source>
</evidence>
<feature type="domain" description="HTH tetR-type" evidence="3">
    <location>
        <begin position="17"/>
        <end position="77"/>
    </location>
</feature>
<evidence type="ECO:0000259" key="3">
    <source>
        <dbReference type="PROSITE" id="PS50977"/>
    </source>
</evidence>
<evidence type="ECO:0000256" key="2">
    <source>
        <dbReference type="PROSITE-ProRule" id="PRU00335"/>
    </source>
</evidence>
<dbReference type="Proteomes" id="UP000630923">
    <property type="component" value="Unassembled WGS sequence"/>
</dbReference>
<dbReference type="PROSITE" id="PS50977">
    <property type="entry name" value="HTH_TETR_2"/>
    <property type="match status" value="1"/>
</dbReference>
<proteinExistence type="predicted"/>
<organism evidence="4 5">
    <name type="scientific">Kordiimonas sediminis</name>
    <dbReference type="NCBI Taxonomy" id="1735581"/>
    <lineage>
        <taxon>Bacteria</taxon>
        <taxon>Pseudomonadati</taxon>
        <taxon>Pseudomonadota</taxon>
        <taxon>Alphaproteobacteria</taxon>
        <taxon>Kordiimonadales</taxon>
        <taxon>Kordiimonadaceae</taxon>
        <taxon>Kordiimonas</taxon>
    </lineage>
</organism>
<dbReference type="EMBL" id="BNCI01000001">
    <property type="protein sequence ID" value="GHF15441.1"/>
    <property type="molecule type" value="Genomic_DNA"/>
</dbReference>
<evidence type="ECO:0000256" key="1">
    <source>
        <dbReference type="ARBA" id="ARBA00023125"/>
    </source>
</evidence>
<keyword evidence="1 2" id="KW-0238">DNA-binding</keyword>
<comment type="caution">
    <text evidence="4">The sequence shown here is derived from an EMBL/GenBank/DDBJ whole genome shotgun (WGS) entry which is preliminary data.</text>
</comment>
<dbReference type="Pfam" id="PF17918">
    <property type="entry name" value="TetR_C_15"/>
    <property type="match status" value="1"/>
</dbReference>
<dbReference type="PANTHER" id="PTHR43479">
    <property type="entry name" value="ACREF/ENVCD OPERON REPRESSOR-RELATED"/>
    <property type="match status" value="1"/>
</dbReference>
<dbReference type="InterPro" id="IPR001647">
    <property type="entry name" value="HTH_TetR"/>
</dbReference>
<name>A0A919AN60_9PROT</name>
<dbReference type="InterPro" id="IPR009057">
    <property type="entry name" value="Homeodomain-like_sf"/>
</dbReference>
<keyword evidence="5" id="KW-1185">Reference proteome</keyword>
<dbReference type="InterPro" id="IPR041669">
    <property type="entry name" value="TetR_C_15"/>
</dbReference>
<dbReference type="InterPro" id="IPR050624">
    <property type="entry name" value="HTH-type_Tx_Regulator"/>
</dbReference>
<dbReference type="PANTHER" id="PTHR43479:SF11">
    <property type="entry name" value="ACREF_ENVCD OPERON REPRESSOR-RELATED"/>
    <property type="match status" value="1"/>
</dbReference>
<reference evidence="4" key="1">
    <citation type="journal article" date="2014" name="Int. J. Syst. Evol. Microbiol.">
        <title>Complete genome sequence of Corynebacterium casei LMG S-19264T (=DSM 44701T), isolated from a smear-ripened cheese.</title>
        <authorList>
            <consortium name="US DOE Joint Genome Institute (JGI-PGF)"/>
            <person name="Walter F."/>
            <person name="Albersmeier A."/>
            <person name="Kalinowski J."/>
            <person name="Ruckert C."/>
        </authorList>
    </citation>
    <scope>NUCLEOTIDE SEQUENCE</scope>
    <source>
        <strain evidence="4">KCTC 42590</strain>
    </source>
</reference>
<accession>A0A919AN60</accession>
<dbReference type="RefSeq" id="WP_191250155.1">
    <property type="nucleotide sequence ID" value="NZ_BNCI01000001.1"/>
</dbReference>
<dbReference type="AlphaFoldDB" id="A0A919AN60"/>
<sequence>MTKKQLSKRTPRQARALARRQKILDTTESLASAVDPDAITTTSIARGADIPVGSVYQYFENREDILGIVYKKSYDEVMATVMQSFQDMPDDISWEDEFHYILTVFWSTAKDHPTFRTMTRWHNNHNTLWAATPDIDSDFGLLVQEAIKRAGILLPEDRRIAILQTTVTTISMLIDQILEQDEEESAEQLVRELNTLIVTYISNLSS</sequence>
<feature type="DNA-binding region" description="H-T-H motif" evidence="2">
    <location>
        <begin position="40"/>
        <end position="59"/>
    </location>
</feature>
<dbReference type="Gene3D" id="1.10.357.10">
    <property type="entry name" value="Tetracycline Repressor, domain 2"/>
    <property type="match status" value="1"/>
</dbReference>
<gene>
    <name evidence="4" type="ORF">GCM10017044_06990</name>
</gene>
<dbReference type="GO" id="GO:0003677">
    <property type="term" value="F:DNA binding"/>
    <property type="evidence" value="ECO:0007669"/>
    <property type="project" value="UniProtKB-UniRule"/>
</dbReference>
<evidence type="ECO:0000313" key="4">
    <source>
        <dbReference type="EMBL" id="GHF15441.1"/>
    </source>
</evidence>